<organism evidence="1 2">
    <name type="scientific">Paralvinella palmiformis</name>
    <dbReference type="NCBI Taxonomy" id="53620"/>
    <lineage>
        <taxon>Eukaryota</taxon>
        <taxon>Metazoa</taxon>
        <taxon>Spiralia</taxon>
        <taxon>Lophotrochozoa</taxon>
        <taxon>Annelida</taxon>
        <taxon>Polychaeta</taxon>
        <taxon>Sedentaria</taxon>
        <taxon>Canalipalpata</taxon>
        <taxon>Terebellida</taxon>
        <taxon>Terebelliformia</taxon>
        <taxon>Alvinellidae</taxon>
        <taxon>Paralvinella</taxon>
    </lineage>
</organism>
<protein>
    <submittedName>
        <fullName evidence="1">Uncharacterized protein</fullName>
    </submittedName>
</protein>
<dbReference type="Proteomes" id="UP001208570">
    <property type="component" value="Unassembled WGS sequence"/>
</dbReference>
<comment type="caution">
    <text evidence="1">The sequence shown here is derived from an EMBL/GenBank/DDBJ whole genome shotgun (WGS) entry which is preliminary data.</text>
</comment>
<dbReference type="AlphaFoldDB" id="A0AAD9JSB5"/>
<evidence type="ECO:0000313" key="2">
    <source>
        <dbReference type="Proteomes" id="UP001208570"/>
    </source>
</evidence>
<accession>A0AAD9JSB5</accession>
<keyword evidence="2" id="KW-1185">Reference proteome</keyword>
<reference evidence="1" key="1">
    <citation type="journal article" date="2023" name="Mol. Biol. Evol.">
        <title>Third-Generation Sequencing Reveals the Adaptive Role of the Epigenome in Three Deep-Sea Polychaetes.</title>
        <authorList>
            <person name="Perez M."/>
            <person name="Aroh O."/>
            <person name="Sun Y."/>
            <person name="Lan Y."/>
            <person name="Juniper S.K."/>
            <person name="Young C.R."/>
            <person name="Angers B."/>
            <person name="Qian P.Y."/>
        </authorList>
    </citation>
    <scope>NUCLEOTIDE SEQUENCE</scope>
    <source>
        <strain evidence="1">P08H-3</strain>
    </source>
</reference>
<gene>
    <name evidence="1" type="ORF">LSH36_168g04096</name>
</gene>
<dbReference type="EMBL" id="JAODUP010000168">
    <property type="protein sequence ID" value="KAK2158524.1"/>
    <property type="molecule type" value="Genomic_DNA"/>
</dbReference>
<evidence type="ECO:0000313" key="1">
    <source>
        <dbReference type="EMBL" id="KAK2158524.1"/>
    </source>
</evidence>
<sequence>MSGSQSPPLRTDPETLHQLHQRYEDTAHVIFRQNQNRREPVSYLTLGESSKHYAYSRYGNASVVIRKSGRDVTKMDEMSINSAICVIM</sequence>
<name>A0AAD9JSB5_9ANNE</name>
<proteinExistence type="predicted"/>